<dbReference type="Proteomes" id="UP001516023">
    <property type="component" value="Unassembled WGS sequence"/>
</dbReference>
<evidence type="ECO:0000313" key="3">
    <source>
        <dbReference type="EMBL" id="KAL3804359.1"/>
    </source>
</evidence>
<reference evidence="3 4" key="1">
    <citation type="journal article" date="2020" name="G3 (Bethesda)">
        <title>Improved Reference Genome for Cyclotella cryptica CCMP332, a Model for Cell Wall Morphogenesis, Salinity Adaptation, and Lipid Production in Diatoms (Bacillariophyta).</title>
        <authorList>
            <person name="Roberts W.R."/>
            <person name="Downey K.M."/>
            <person name="Ruck E.C."/>
            <person name="Traller J.C."/>
            <person name="Alverson A.J."/>
        </authorList>
    </citation>
    <scope>NUCLEOTIDE SEQUENCE [LARGE SCALE GENOMIC DNA]</scope>
    <source>
        <strain evidence="3 4">CCMP332</strain>
    </source>
</reference>
<evidence type="ECO:0000256" key="2">
    <source>
        <dbReference type="SAM" id="MobiDB-lite"/>
    </source>
</evidence>
<protein>
    <submittedName>
        <fullName evidence="3">Uncharacterized protein</fullName>
    </submittedName>
</protein>
<feature type="region of interest" description="Disordered" evidence="2">
    <location>
        <begin position="111"/>
        <end position="144"/>
    </location>
</feature>
<keyword evidence="1" id="KW-0175">Coiled coil</keyword>
<dbReference type="EMBL" id="JABMIG020000008">
    <property type="protein sequence ID" value="KAL3804359.1"/>
    <property type="molecule type" value="Genomic_DNA"/>
</dbReference>
<organism evidence="3 4">
    <name type="scientific">Cyclotella cryptica</name>
    <dbReference type="NCBI Taxonomy" id="29204"/>
    <lineage>
        <taxon>Eukaryota</taxon>
        <taxon>Sar</taxon>
        <taxon>Stramenopiles</taxon>
        <taxon>Ochrophyta</taxon>
        <taxon>Bacillariophyta</taxon>
        <taxon>Coscinodiscophyceae</taxon>
        <taxon>Thalassiosirophycidae</taxon>
        <taxon>Stephanodiscales</taxon>
        <taxon>Stephanodiscaceae</taxon>
        <taxon>Cyclotella</taxon>
    </lineage>
</organism>
<dbReference type="AlphaFoldDB" id="A0ABD3QWM9"/>
<feature type="coiled-coil region" evidence="1">
    <location>
        <begin position="215"/>
        <end position="242"/>
    </location>
</feature>
<accession>A0ABD3QWM9</accession>
<feature type="compositionally biased region" description="Polar residues" evidence="2">
    <location>
        <begin position="42"/>
        <end position="54"/>
    </location>
</feature>
<feature type="compositionally biased region" description="Low complexity" evidence="2">
    <location>
        <begin position="30"/>
        <end position="41"/>
    </location>
</feature>
<feature type="region of interest" description="Disordered" evidence="2">
    <location>
        <begin position="1"/>
        <end position="54"/>
    </location>
</feature>
<feature type="compositionally biased region" description="Basic and acidic residues" evidence="2">
    <location>
        <begin position="1"/>
        <end position="25"/>
    </location>
</feature>
<comment type="caution">
    <text evidence="3">The sequence shown here is derived from an EMBL/GenBank/DDBJ whole genome shotgun (WGS) entry which is preliminary data.</text>
</comment>
<proteinExistence type="predicted"/>
<keyword evidence="4" id="KW-1185">Reference proteome</keyword>
<gene>
    <name evidence="3" type="ORF">HJC23_011287</name>
</gene>
<evidence type="ECO:0000256" key="1">
    <source>
        <dbReference type="SAM" id="Coils"/>
    </source>
</evidence>
<sequence>MPKRGIDTPAKDDPNRKKPCTRQEDTDVDANPNANINENPNGVESSSSMSRPAPTLIQSVCTALSSAVAAPDVIASSKQAAGAATRQKHAPSTSSGTSRIWARALGAGNSAKKIPAAVDNKNSHSATPDKKPMDPPKPPEVRKDIPIKCSDTETAEPPTQRSTWGTKLVALLGILNIASLTYIISEQSRHNTAQMRCLVEIEKLNEELARNRGVVSILQSGMDAAENRVKAIEQAQEKKRKEWEEERRTKTVGLSEEERNAWLDRKRVLMEKREQLLEGFHHWLAELDGIDGV</sequence>
<feature type="region of interest" description="Disordered" evidence="2">
    <location>
        <begin position="77"/>
        <end position="98"/>
    </location>
</feature>
<feature type="compositionally biased region" description="Basic and acidic residues" evidence="2">
    <location>
        <begin position="127"/>
        <end position="144"/>
    </location>
</feature>
<name>A0ABD3QWM9_9STRA</name>
<evidence type="ECO:0000313" key="4">
    <source>
        <dbReference type="Proteomes" id="UP001516023"/>
    </source>
</evidence>